<gene>
    <name evidence="3" type="ORF">H480_29036</name>
</gene>
<feature type="region of interest" description="Disordered" evidence="1">
    <location>
        <begin position="377"/>
        <end position="428"/>
    </location>
</feature>
<protein>
    <recommendedName>
        <fullName evidence="5">Glycosyl hydrolase-like family 15 (GHL15) protein</fullName>
    </recommendedName>
</protein>
<dbReference type="AlphaFoldDB" id="R1HXF4"/>
<evidence type="ECO:0000313" key="4">
    <source>
        <dbReference type="Proteomes" id="UP000014139"/>
    </source>
</evidence>
<sequence length="464" mass="49998">MPQATLTRRHPVARWAAVAVLLAGCLTGCVPSAAQEISAPPPKPLAPCAWWYGIGKPPTSAEIESAAHRYQVVVLNADQGAAMRRLHQLNPRVQVLVYKDLSSTRNYPGAVDGGQDAVYLPSGIGYVAAQEHHPDWFAVDVNGKRIEWQGYPKHWQMAVWNPDYQQAWTDAVVAEVKREGWDGVLADNDFNSLSHYSAAVLAGTANVAETDRKLRDGLDAFLSLTGDALTKANKVLVPNVSETHLVPGRWTAHSRFGGAMEENFGFRENGGTGGLLTFRGNEFQELRAQAALGESMLLLVTRTHNAREERAGQQGRARVAGPRTCWTRATTDDYRNPEWSALQDSGLGEAVDAASRLSNGVWSRTFTHGWIAVNTTATTQTVTPPPGLTIPGTPTPTSTPTPSPTSTSPTPSTSASASPTSTSGPPPLTLAAADAAILVDPPEVMTRAWRVTRDEFRVGTLWAR</sequence>
<comment type="caution">
    <text evidence="3">The sequence shown here is derived from an EMBL/GenBank/DDBJ whole genome shotgun (WGS) entry which is preliminary data.</text>
</comment>
<evidence type="ECO:0000313" key="3">
    <source>
        <dbReference type="EMBL" id="EOD64981.1"/>
    </source>
</evidence>
<reference evidence="3 4" key="1">
    <citation type="submission" date="2013-02" db="EMBL/GenBank/DDBJ databases">
        <title>Draft genome sequence of Amycolatopsis vancoresmycina strain DSM 44592T.</title>
        <authorList>
            <person name="Kumar S."/>
            <person name="Kaur N."/>
            <person name="Kaur C."/>
            <person name="Raghava G.P.S."/>
            <person name="Mayilraj S."/>
        </authorList>
    </citation>
    <scope>NUCLEOTIDE SEQUENCE [LARGE SCALE GENOMIC DNA]</scope>
    <source>
        <strain evidence="3 4">DSM 44592</strain>
    </source>
</reference>
<proteinExistence type="predicted"/>
<dbReference type="EMBL" id="AOUO01000453">
    <property type="protein sequence ID" value="EOD64981.1"/>
    <property type="molecule type" value="Genomic_DNA"/>
</dbReference>
<feature type="compositionally biased region" description="Low complexity" evidence="1">
    <location>
        <begin position="404"/>
        <end position="428"/>
    </location>
</feature>
<name>R1HXF4_9PSEU</name>
<accession>R1HXF4</accession>
<dbReference type="OrthoDB" id="3248299at2"/>
<keyword evidence="2" id="KW-0732">Signal</keyword>
<evidence type="ECO:0000256" key="2">
    <source>
        <dbReference type="SAM" id="SignalP"/>
    </source>
</evidence>
<dbReference type="InterPro" id="IPR013785">
    <property type="entry name" value="Aldolase_TIM"/>
</dbReference>
<keyword evidence="4" id="KW-1185">Reference proteome</keyword>
<dbReference type="Proteomes" id="UP000014139">
    <property type="component" value="Unassembled WGS sequence"/>
</dbReference>
<dbReference type="Gene3D" id="3.20.20.70">
    <property type="entry name" value="Aldolase class I"/>
    <property type="match status" value="1"/>
</dbReference>
<evidence type="ECO:0008006" key="5">
    <source>
        <dbReference type="Google" id="ProtNLM"/>
    </source>
</evidence>
<dbReference type="PATRIC" id="fig|1292037.4.peg.5471"/>
<dbReference type="InterPro" id="IPR029455">
    <property type="entry name" value="GHL15"/>
</dbReference>
<feature type="chain" id="PRO_5004351756" description="Glycosyl hydrolase-like family 15 (GHL15) protein" evidence="2">
    <location>
        <begin position="35"/>
        <end position="464"/>
    </location>
</feature>
<dbReference type="Pfam" id="PF14885">
    <property type="entry name" value="GHL15"/>
    <property type="match status" value="1"/>
</dbReference>
<feature type="compositionally biased region" description="Pro residues" evidence="1">
    <location>
        <begin position="383"/>
        <end position="403"/>
    </location>
</feature>
<feature type="signal peptide" evidence="2">
    <location>
        <begin position="1"/>
        <end position="34"/>
    </location>
</feature>
<dbReference type="eggNOG" id="ENOG502Z93Z">
    <property type="taxonomic scope" value="Bacteria"/>
</dbReference>
<evidence type="ECO:0000256" key="1">
    <source>
        <dbReference type="SAM" id="MobiDB-lite"/>
    </source>
</evidence>
<organism evidence="3 4">
    <name type="scientific">Amycolatopsis vancoresmycina DSM 44592</name>
    <dbReference type="NCBI Taxonomy" id="1292037"/>
    <lineage>
        <taxon>Bacteria</taxon>
        <taxon>Bacillati</taxon>
        <taxon>Actinomycetota</taxon>
        <taxon>Actinomycetes</taxon>
        <taxon>Pseudonocardiales</taxon>
        <taxon>Pseudonocardiaceae</taxon>
        <taxon>Amycolatopsis</taxon>
    </lineage>
</organism>
<dbReference type="RefSeq" id="WP_003103677.1">
    <property type="nucleotide sequence ID" value="NZ_AOUO01000453.1"/>
</dbReference>